<accession>A0ABS2DP11</accession>
<feature type="transmembrane region" description="Helical" evidence="1">
    <location>
        <begin position="82"/>
        <end position="101"/>
    </location>
</feature>
<keyword evidence="1" id="KW-1133">Transmembrane helix</keyword>
<keyword evidence="3" id="KW-1185">Reference proteome</keyword>
<name>A0ABS2DP11_9BURK</name>
<dbReference type="RefSeq" id="WP_205101481.1">
    <property type="nucleotide sequence ID" value="NZ_JACJJC010000001.1"/>
</dbReference>
<gene>
    <name evidence="2" type="ORF">H6A60_01040</name>
</gene>
<protein>
    <submittedName>
        <fullName evidence="2">Uncharacterized protein</fullName>
    </submittedName>
</protein>
<feature type="transmembrane region" description="Helical" evidence="1">
    <location>
        <begin position="51"/>
        <end position="70"/>
    </location>
</feature>
<reference evidence="2 3" key="1">
    <citation type="journal article" date="2021" name="Sci. Rep.">
        <title>The distribution of antibiotic resistance genes in chicken gut microbiota commensals.</title>
        <authorList>
            <person name="Juricova H."/>
            <person name="Matiasovicova J."/>
            <person name="Kubasova T."/>
            <person name="Cejkova D."/>
            <person name="Rychlik I."/>
        </authorList>
    </citation>
    <scope>NUCLEOTIDE SEQUENCE [LARGE SCALE GENOMIC DNA]</scope>
    <source>
        <strain evidence="2 3">An829</strain>
    </source>
</reference>
<proteinExistence type="predicted"/>
<feature type="transmembrane region" description="Helical" evidence="1">
    <location>
        <begin position="20"/>
        <end position="44"/>
    </location>
</feature>
<keyword evidence="1" id="KW-0472">Membrane</keyword>
<evidence type="ECO:0000313" key="2">
    <source>
        <dbReference type="EMBL" id="MBM6703101.1"/>
    </source>
</evidence>
<organism evidence="2 3">
    <name type="scientific">Sutterella massiliensis</name>
    <dbReference type="NCBI Taxonomy" id="1816689"/>
    <lineage>
        <taxon>Bacteria</taxon>
        <taxon>Pseudomonadati</taxon>
        <taxon>Pseudomonadota</taxon>
        <taxon>Betaproteobacteria</taxon>
        <taxon>Burkholderiales</taxon>
        <taxon>Sutterellaceae</taxon>
        <taxon>Sutterella</taxon>
    </lineage>
</organism>
<dbReference type="Proteomes" id="UP000715095">
    <property type="component" value="Unassembled WGS sequence"/>
</dbReference>
<keyword evidence="1" id="KW-0812">Transmembrane</keyword>
<comment type="caution">
    <text evidence="2">The sequence shown here is derived from an EMBL/GenBank/DDBJ whole genome shotgun (WGS) entry which is preliminary data.</text>
</comment>
<evidence type="ECO:0000256" key="1">
    <source>
        <dbReference type="SAM" id="Phobius"/>
    </source>
</evidence>
<evidence type="ECO:0000313" key="3">
    <source>
        <dbReference type="Proteomes" id="UP000715095"/>
    </source>
</evidence>
<sequence>MSLMPQQPKKSGPSGQFFGPALVGACLAVVLSVPAAAYTAAWIGDTYTKRALIYSAFLLWAFCGAAVIFAKTFRQEIKPLSLGRIFLWFASAWLWPLLLLARKK</sequence>
<dbReference type="EMBL" id="JACJJC010000001">
    <property type="protein sequence ID" value="MBM6703101.1"/>
    <property type="molecule type" value="Genomic_DNA"/>
</dbReference>